<feature type="region of interest" description="Disordered" evidence="4">
    <location>
        <begin position="265"/>
        <end position="286"/>
    </location>
</feature>
<dbReference type="GO" id="GO:0000166">
    <property type="term" value="F:nucleotide binding"/>
    <property type="evidence" value="ECO:0007669"/>
    <property type="project" value="UniProtKB-KW"/>
</dbReference>
<evidence type="ECO:0000256" key="2">
    <source>
        <dbReference type="ARBA" id="ARBA00022741"/>
    </source>
</evidence>
<keyword evidence="7" id="KW-1185">Reference proteome</keyword>
<dbReference type="Pfam" id="PF18052">
    <property type="entry name" value="Rx_N"/>
    <property type="match status" value="1"/>
</dbReference>
<feature type="non-terminal residue" evidence="6">
    <location>
        <position position="325"/>
    </location>
</feature>
<keyword evidence="1" id="KW-0677">Repeat</keyword>
<dbReference type="AlphaFoldDB" id="A0AA88S4J4"/>
<feature type="domain" description="Disease resistance N-terminal" evidence="5">
    <location>
        <begin position="137"/>
        <end position="210"/>
    </location>
</feature>
<evidence type="ECO:0000256" key="1">
    <source>
        <dbReference type="ARBA" id="ARBA00022737"/>
    </source>
</evidence>
<evidence type="ECO:0000256" key="3">
    <source>
        <dbReference type="ARBA" id="ARBA00022821"/>
    </source>
</evidence>
<evidence type="ECO:0000259" key="5">
    <source>
        <dbReference type="Pfam" id="PF18052"/>
    </source>
</evidence>
<reference evidence="6" key="1">
    <citation type="submission" date="2022-12" db="EMBL/GenBank/DDBJ databases">
        <title>Draft genome assemblies for two species of Escallonia (Escalloniales).</title>
        <authorList>
            <person name="Chanderbali A."/>
            <person name="Dervinis C."/>
            <person name="Anghel I."/>
            <person name="Soltis D."/>
            <person name="Soltis P."/>
            <person name="Zapata F."/>
        </authorList>
    </citation>
    <scope>NUCLEOTIDE SEQUENCE</scope>
    <source>
        <strain evidence="6">UCBG92.1500</strain>
        <tissue evidence="6">Leaf</tissue>
    </source>
</reference>
<dbReference type="Gene3D" id="1.20.5.4130">
    <property type="match status" value="1"/>
</dbReference>
<protein>
    <recommendedName>
        <fullName evidence="5">Disease resistance N-terminal domain-containing protein</fullName>
    </recommendedName>
</protein>
<comment type="caution">
    <text evidence="6">The sequence shown here is derived from an EMBL/GenBank/DDBJ whole genome shotgun (WGS) entry which is preliminary data.</text>
</comment>
<gene>
    <name evidence="6" type="ORF">RJ640_017512</name>
</gene>
<dbReference type="GO" id="GO:0006952">
    <property type="term" value="P:defense response"/>
    <property type="evidence" value="ECO:0007669"/>
    <property type="project" value="UniProtKB-KW"/>
</dbReference>
<dbReference type="InterPro" id="IPR041118">
    <property type="entry name" value="Rx_N"/>
</dbReference>
<dbReference type="Proteomes" id="UP001187471">
    <property type="component" value="Unassembled WGS sequence"/>
</dbReference>
<sequence>MDNKKDYNSNPLSHLLQRNPFLLATQHLEIKPSTLDAPYQKENGHGLQSSTSYSMVFQCKAPDFVDSDDDYMDKKPHLGNLMKHCLLSYSSNAIPTLALGIDGLLLNKSSFSSAGKILDVGDKSSPALASADLFNLSLPEGIYSRLHTWTSKLVLIEAVLSDAEEKQITAKSVNMWLQQLQDLAYDLDDLLDELATEALRRRLMMAQPTQASNPSMFRKLIPACCSTNLTPRAVQFDLNISSEIDNITERLEDLLKQKSGLNLMSDHLGGTRSRRTGDERPPSTSLVDEYSGFYGRGEDKQAILAQMCLGCESGSDRRFRVIPIV</sequence>
<evidence type="ECO:0000313" key="6">
    <source>
        <dbReference type="EMBL" id="KAK2982660.1"/>
    </source>
</evidence>
<keyword evidence="3" id="KW-0611">Plant defense</keyword>
<name>A0AA88S4J4_9ASTE</name>
<keyword evidence="2" id="KW-0547">Nucleotide-binding</keyword>
<proteinExistence type="predicted"/>
<evidence type="ECO:0000313" key="7">
    <source>
        <dbReference type="Proteomes" id="UP001187471"/>
    </source>
</evidence>
<evidence type="ECO:0000256" key="4">
    <source>
        <dbReference type="SAM" id="MobiDB-lite"/>
    </source>
</evidence>
<accession>A0AA88S4J4</accession>
<organism evidence="6 7">
    <name type="scientific">Escallonia rubra</name>
    <dbReference type="NCBI Taxonomy" id="112253"/>
    <lineage>
        <taxon>Eukaryota</taxon>
        <taxon>Viridiplantae</taxon>
        <taxon>Streptophyta</taxon>
        <taxon>Embryophyta</taxon>
        <taxon>Tracheophyta</taxon>
        <taxon>Spermatophyta</taxon>
        <taxon>Magnoliopsida</taxon>
        <taxon>eudicotyledons</taxon>
        <taxon>Gunneridae</taxon>
        <taxon>Pentapetalae</taxon>
        <taxon>asterids</taxon>
        <taxon>campanulids</taxon>
        <taxon>Escalloniales</taxon>
        <taxon>Escalloniaceae</taxon>
        <taxon>Escallonia</taxon>
    </lineage>
</organism>
<dbReference type="EMBL" id="JAVXUO010001400">
    <property type="protein sequence ID" value="KAK2982660.1"/>
    <property type="molecule type" value="Genomic_DNA"/>
</dbReference>